<gene>
    <name evidence="2" type="ORF">MOV92_23480</name>
</gene>
<reference evidence="2 3" key="1">
    <citation type="submission" date="2022-03" db="EMBL/GenBank/DDBJ databases">
        <title>Complete genome sequence of Lysobacter capsici VKM B-2533 and Lysobacter gummosus 10.1.1, promising sources of lytic agents.</title>
        <authorList>
            <person name="Tarlachkov S.V."/>
            <person name="Kudryakova I.V."/>
            <person name="Afoshin A.S."/>
            <person name="Leontyevskaya E.A."/>
            <person name="Leontyevskaya N.V."/>
        </authorList>
    </citation>
    <scope>NUCLEOTIDE SEQUENCE [LARGE SCALE GENOMIC DNA]</scope>
    <source>
        <strain evidence="2 3">10.1.1</strain>
    </source>
</reference>
<keyword evidence="1" id="KW-0732">Signal</keyword>
<name>A0ABY3XES4_9GAMM</name>
<dbReference type="EMBL" id="CP093547">
    <property type="protein sequence ID" value="UNP29393.1"/>
    <property type="molecule type" value="Genomic_DNA"/>
</dbReference>
<evidence type="ECO:0000313" key="3">
    <source>
        <dbReference type="Proteomes" id="UP000829194"/>
    </source>
</evidence>
<dbReference type="Proteomes" id="UP000829194">
    <property type="component" value="Chromosome"/>
</dbReference>
<evidence type="ECO:0008006" key="4">
    <source>
        <dbReference type="Google" id="ProtNLM"/>
    </source>
</evidence>
<feature type="chain" id="PRO_5045070826" description="Lipoprotein" evidence="1">
    <location>
        <begin position="18"/>
        <end position="66"/>
    </location>
</feature>
<evidence type="ECO:0000256" key="1">
    <source>
        <dbReference type="SAM" id="SignalP"/>
    </source>
</evidence>
<dbReference type="RefSeq" id="WP_057944872.1">
    <property type="nucleotide sequence ID" value="NZ_CP011131.1"/>
</dbReference>
<sequence>MKIVAAMLLALMLSACDPGLIDDPTGHWGLIAGDQPGDGLAYPDPRLEAGESFVCLRNQAGPADHR</sequence>
<protein>
    <recommendedName>
        <fullName evidence="4">Lipoprotein</fullName>
    </recommendedName>
</protein>
<dbReference type="PROSITE" id="PS51257">
    <property type="entry name" value="PROKAR_LIPOPROTEIN"/>
    <property type="match status" value="1"/>
</dbReference>
<accession>A0ABY3XES4</accession>
<evidence type="ECO:0000313" key="2">
    <source>
        <dbReference type="EMBL" id="UNP29393.1"/>
    </source>
</evidence>
<keyword evidence="3" id="KW-1185">Reference proteome</keyword>
<organism evidence="2 3">
    <name type="scientific">Lysobacter gummosus</name>
    <dbReference type="NCBI Taxonomy" id="262324"/>
    <lineage>
        <taxon>Bacteria</taxon>
        <taxon>Pseudomonadati</taxon>
        <taxon>Pseudomonadota</taxon>
        <taxon>Gammaproteobacteria</taxon>
        <taxon>Lysobacterales</taxon>
        <taxon>Lysobacteraceae</taxon>
        <taxon>Lysobacter</taxon>
    </lineage>
</organism>
<proteinExistence type="predicted"/>
<feature type="signal peptide" evidence="1">
    <location>
        <begin position="1"/>
        <end position="17"/>
    </location>
</feature>